<feature type="signal peptide" evidence="2">
    <location>
        <begin position="1"/>
        <end position="18"/>
    </location>
</feature>
<dbReference type="InterPro" id="IPR049818">
    <property type="entry name" value="Expansin_EXLX1-like"/>
</dbReference>
<evidence type="ECO:0000313" key="4">
    <source>
        <dbReference type="EMBL" id="KAF7557435.1"/>
    </source>
</evidence>
<keyword evidence="5" id="KW-1185">Reference proteome</keyword>
<evidence type="ECO:0000313" key="5">
    <source>
        <dbReference type="Proteomes" id="UP000722485"/>
    </source>
</evidence>
<organism evidence="4 5">
    <name type="scientific">Cylindrodendrum hubeiense</name>
    <dbReference type="NCBI Taxonomy" id="595255"/>
    <lineage>
        <taxon>Eukaryota</taxon>
        <taxon>Fungi</taxon>
        <taxon>Dikarya</taxon>
        <taxon>Ascomycota</taxon>
        <taxon>Pezizomycotina</taxon>
        <taxon>Sordariomycetes</taxon>
        <taxon>Hypocreomycetidae</taxon>
        <taxon>Hypocreales</taxon>
        <taxon>Nectriaceae</taxon>
        <taxon>Cylindrodendrum</taxon>
    </lineage>
</organism>
<dbReference type="SUPFAM" id="SSF49590">
    <property type="entry name" value="PHL pollen allergen"/>
    <property type="match status" value="1"/>
</dbReference>
<dbReference type="CDD" id="cd22271">
    <property type="entry name" value="DPBB_EXP_N-like"/>
    <property type="match status" value="1"/>
</dbReference>
<evidence type="ECO:0000256" key="2">
    <source>
        <dbReference type="SAM" id="SignalP"/>
    </source>
</evidence>
<dbReference type="Gene3D" id="2.60.40.760">
    <property type="entry name" value="Expansin, cellulose-binding-like domain"/>
    <property type="match status" value="1"/>
</dbReference>
<evidence type="ECO:0000259" key="3">
    <source>
        <dbReference type="PROSITE" id="PS50842"/>
    </source>
</evidence>
<dbReference type="InterPro" id="IPR007112">
    <property type="entry name" value="Expansin/allergen_DPBB_dom"/>
</dbReference>
<dbReference type="AlphaFoldDB" id="A0A9P5LG19"/>
<name>A0A9P5LG19_9HYPO</name>
<gene>
    <name evidence="4" type="ORF">G7Z17_g702</name>
</gene>
<feature type="domain" description="Expansin-like EG45" evidence="3">
    <location>
        <begin position="43"/>
        <end position="138"/>
    </location>
</feature>
<comment type="caution">
    <text evidence="4">The sequence shown here is derived from an EMBL/GenBank/DDBJ whole genome shotgun (WGS) entry which is preliminary data.</text>
</comment>
<dbReference type="SUPFAM" id="SSF50685">
    <property type="entry name" value="Barwin-like endoglucanases"/>
    <property type="match status" value="1"/>
</dbReference>
<feature type="chain" id="PRO_5040239869" description="Expansin-like EG45 domain-containing protein" evidence="2">
    <location>
        <begin position="19"/>
        <end position="229"/>
    </location>
</feature>
<reference evidence="4" key="1">
    <citation type="submission" date="2020-03" db="EMBL/GenBank/DDBJ databases">
        <title>Draft Genome Sequence of Cylindrodendrum hubeiense.</title>
        <authorList>
            <person name="Buettner E."/>
            <person name="Kellner H."/>
        </authorList>
    </citation>
    <scope>NUCLEOTIDE SEQUENCE</scope>
    <source>
        <strain evidence="4">IHI 201604</strain>
    </source>
</reference>
<dbReference type="Proteomes" id="UP000722485">
    <property type="component" value="Unassembled WGS sequence"/>
</dbReference>
<dbReference type="InterPro" id="IPR051477">
    <property type="entry name" value="Expansin_CellWall"/>
</dbReference>
<accession>A0A9P5LG19</accession>
<dbReference type="OrthoDB" id="406505at2759"/>
<evidence type="ECO:0000256" key="1">
    <source>
        <dbReference type="ARBA" id="ARBA00022729"/>
    </source>
</evidence>
<dbReference type="InterPro" id="IPR036749">
    <property type="entry name" value="Expansin_CBD_sf"/>
</dbReference>
<sequence length="229" mass="24249">MKFFTTALLALPAVLGLAMPKDDSSAALISPRADITGSSTFYGGNLAGGNCMFSSYTLPSGIYGTAYSGAKWSNAANCGSCIQVTGPKGTIKAMIVDQCPECAEGHLDLFPDAFKAVGGTDGIVSTSYKFIPCGITSPIYIRNKEGTSQWWFSMQVVNHNQPIKSLEVSTDNGKTWAATTRQPYNFFENPSGFRVETTQVRVTATTGKSIIITKVGTAAGAKFSATSNF</sequence>
<dbReference type="NCBIfam" id="NF041144">
    <property type="entry name" value="expansin_EXLX1"/>
    <property type="match status" value="1"/>
</dbReference>
<dbReference type="EMBL" id="JAANBB010000005">
    <property type="protein sequence ID" value="KAF7557435.1"/>
    <property type="molecule type" value="Genomic_DNA"/>
</dbReference>
<proteinExistence type="predicted"/>
<dbReference type="Gene3D" id="2.40.40.10">
    <property type="entry name" value="RlpA-like domain"/>
    <property type="match status" value="1"/>
</dbReference>
<dbReference type="PANTHER" id="PTHR31836">
    <property type="match status" value="1"/>
</dbReference>
<dbReference type="PROSITE" id="PS50842">
    <property type="entry name" value="EXPANSIN_EG45"/>
    <property type="match status" value="1"/>
</dbReference>
<dbReference type="PANTHER" id="PTHR31836:SF21">
    <property type="entry name" value="EXPANSIN-LIKE PROTEIN 7"/>
    <property type="match status" value="1"/>
</dbReference>
<keyword evidence="1 2" id="KW-0732">Signal</keyword>
<dbReference type="InterPro" id="IPR036908">
    <property type="entry name" value="RlpA-like_sf"/>
</dbReference>
<protein>
    <recommendedName>
        <fullName evidence="3">Expansin-like EG45 domain-containing protein</fullName>
    </recommendedName>
</protein>